<feature type="chain" id="PRO_5020351416" evidence="1">
    <location>
        <begin position="19"/>
        <end position="142"/>
    </location>
</feature>
<dbReference type="SUPFAM" id="SSF110997">
    <property type="entry name" value="Sporulation related repeat"/>
    <property type="match status" value="1"/>
</dbReference>
<evidence type="ECO:0000256" key="1">
    <source>
        <dbReference type="SAM" id="SignalP"/>
    </source>
</evidence>
<evidence type="ECO:0000259" key="2">
    <source>
        <dbReference type="PROSITE" id="PS51724"/>
    </source>
</evidence>
<organism evidence="3 4">
    <name type="scientific">Pseudobacter ginsenosidimutans</name>
    <dbReference type="NCBI Taxonomy" id="661488"/>
    <lineage>
        <taxon>Bacteria</taxon>
        <taxon>Pseudomonadati</taxon>
        <taxon>Bacteroidota</taxon>
        <taxon>Chitinophagia</taxon>
        <taxon>Chitinophagales</taxon>
        <taxon>Chitinophagaceae</taxon>
        <taxon>Pseudobacter</taxon>
    </lineage>
</organism>
<dbReference type="Pfam" id="PF05036">
    <property type="entry name" value="SPOR"/>
    <property type="match status" value="1"/>
</dbReference>
<gene>
    <name evidence="3" type="ORF">EV199_4821</name>
</gene>
<protein>
    <submittedName>
        <fullName evidence="3">Sporulation related protein</fullName>
    </submittedName>
</protein>
<keyword evidence="4" id="KW-1185">Reference proteome</keyword>
<dbReference type="InterPro" id="IPR007730">
    <property type="entry name" value="SPOR-like_dom"/>
</dbReference>
<dbReference type="Gene3D" id="3.30.70.1070">
    <property type="entry name" value="Sporulation related repeat"/>
    <property type="match status" value="1"/>
</dbReference>
<dbReference type="PROSITE" id="PS51724">
    <property type="entry name" value="SPOR"/>
    <property type="match status" value="1"/>
</dbReference>
<proteinExistence type="predicted"/>
<evidence type="ECO:0000313" key="3">
    <source>
        <dbReference type="EMBL" id="RZS68997.1"/>
    </source>
</evidence>
<keyword evidence="1" id="KW-0732">Signal</keyword>
<dbReference type="InterPro" id="IPR036680">
    <property type="entry name" value="SPOR-like_sf"/>
</dbReference>
<feature type="signal peptide" evidence="1">
    <location>
        <begin position="1"/>
        <end position="18"/>
    </location>
</feature>
<reference evidence="3 4" key="1">
    <citation type="submission" date="2019-02" db="EMBL/GenBank/DDBJ databases">
        <title>Genomic Encyclopedia of Type Strains, Phase IV (KMG-IV): sequencing the most valuable type-strain genomes for metagenomic binning, comparative biology and taxonomic classification.</title>
        <authorList>
            <person name="Goeker M."/>
        </authorList>
    </citation>
    <scope>NUCLEOTIDE SEQUENCE [LARGE SCALE GENOMIC DNA]</scope>
    <source>
        <strain evidence="3 4">DSM 18116</strain>
    </source>
</reference>
<dbReference type="AlphaFoldDB" id="A0A4Q7MLW2"/>
<dbReference type="OrthoDB" id="2473397at2"/>
<sequence length="142" mass="16332">MKLIGGILILFISLNATAQTDTGTVVVHKDPRIELLVKKQIEINEFTTRNARRSAPGFRIQVVSTNDRNKAFTAKSTIYQQFPELKAYLLYQSPFYKLKVGNFLKREDAEEYLTAIKQYFPTGVYIVRDVIEVNPEKNTELE</sequence>
<accession>A0A4Q7MLW2</accession>
<evidence type="ECO:0000313" key="4">
    <source>
        <dbReference type="Proteomes" id="UP000293874"/>
    </source>
</evidence>
<dbReference type="GO" id="GO:0042834">
    <property type="term" value="F:peptidoglycan binding"/>
    <property type="evidence" value="ECO:0007669"/>
    <property type="project" value="InterPro"/>
</dbReference>
<name>A0A4Q7MLW2_9BACT</name>
<feature type="domain" description="SPOR" evidence="2">
    <location>
        <begin position="52"/>
        <end position="129"/>
    </location>
</feature>
<dbReference type="EMBL" id="SGXA01000003">
    <property type="protein sequence ID" value="RZS68997.1"/>
    <property type="molecule type" value="Genomic_DNA"/>
</dbReference>
<dbReference type="Proteomes" id="UP000293874">
    <property type="component" value="Unassembled WGS sequence"/>
</dbReference>
<comment type="caution">
    <text evidence="3">The sequence shown here is derived from an EMBL/GenBank/DDBJ whole genome shotgun (WGS) entry which is preliminary data.</text>
</comment>
<dbReference type="RefSeq" id="WP_130543367.1">
    <property type="nucleotide sequence ID" value="NZ_CP042431.1"/>
</dbReference>